<organism evidence="1 2">
    <name type="scientific">Halalkalicoccus tibetensis</name>
    <dbReference type="NCBI Taxonomy" id="175632"/>
    <lineage>
        <taxon>Archaea</taxon>
        <taxon>Methanobacteriati</taxon>
        <taxon>Methanobacteriota</taxon>
        <taxon>Stenosarchaea group</taxon>
        <taxon>Halobacteria</taxon>
        <taxon>Halobacteriales</taxon>
        <taxon>Halococcaceae</taxon>
        <taxon>Halalkalicoccus</taxon>
    </lineage>
</organism>
<keyword evidence="2" id="KW-1185">Reference proteome</keyword>
<evidence type="ECO:0000313" key="1">
    <source>
        <dbReference type="EMBL" id="MFC6906769.1"/>
    </source>
</evidence>
<dbReference type="EMBL" id="JBHSXQ010000005">
    <property type="protein sequence ID" value="MFC6906769.1"/>
    <property type="molecule type" value="Genomic_DNA"/>
</dbReference>
<proteinExistence type="predicted"/>
<accession>A0ABD5V6T0</accession>
<dbReference type="AlphaFoldDB" id="A0ABD5V6T0"/>
<reference evidence="1 2" key="1">
    <citation type="journal article" date="2019" name="Int. J. Syst. Evol. Microbiol.">
        <title>The Global Catalogue of Microorganisms (GCM) 10K type strain sequencing project: providing services to taxonomists for standard genome sequencing and annotation.</title>
        <authorList>
            <consortium name="The Broad Institute Genomics Platform"/>
            <consortium name="The Broad Institute Genome Sequencing Center for Infectious Disease"/>
            <person name="Wu L."/>
            <person name="Ma J."/>
        </authorList>
    </citation>
    <scope>NUCLEOTIDE SEQUENCE [LARGE SCALE GENOMIC DNA]</scope>
    <source>
        <strain evidence="1 2">CGMCC 1.3240</strain>
    </source>
</reference>
<evidence type="ECO:0000313" key="2">
    <source>
        <dbReference type="Proteomes" id="UP001596312"/>
    </source>
</evidence>
<gene>
    <name evidence="1" type="ORF">ACFQGH_16365</name>
</gene>
<name>A0ABD5V6T0_9EURY</name>
<comment type="caution">
    <text evidence="1">The sequence shown here is derived from an EMBL/GenBank/DDBJ whole genome shotgun (WGS) entry which is preliminary data.</text>
</comment>
<dbReference type="RefSeq" id="WP_340605376.1">
    <property type="nucleotide sequence ID" value="NZ_JBBMXV010000005.1"/>
</dbReference>
<dbReference type="Gene3D" id="3.40.5.50">
    <property type="match status" value="1"/>
</dbReference>
<dbReference type="Proteomes" id="UP001596312">
    <property type="component" value="Unassembled WGS sequence"/>
</dbReference>
<sequence length="54" mass="6078">MPNKFLSSRLRKERAGETVSVDDRKYELATDDVVTLPEANAGALVERETAERLE</sequence>
<protein>
    <submittedName>
        <fullName evidence="1">Uncharacterized protein</fullName>
    </submittedName>
</protein>